<dbReference type="AlphaFoldDB" id="A0A8X6IV16"/>
<reference evidence="1" key="1">
    <citation type="submission" date="2020-08" db="EMBL/GenBank/DDBJ databases">
        <title>Multicomponent nature underlies the extraordinary mechanical properties of spider dragline silk.</title>
        <authorList>
            <person name="Kono N."/>
            <person name="Nakamura H."/>
            <person name="Mori M."/>
            <person name="Yoshida Y."/>
            <person name="Ohtoshi R."/>
            <person name="Malay A.D."/>
            <person name="Moran D.A.P."/>
            <person name="Tomita M."/>
            <person name="Numata K."/>
            <person name="Arakawa K."/>
        </authorList>
    </citation>
    <scope>NUCLEOTIDE SEQUENCE</scope>
</reference>
<keyword evidence="3" id="KW-1185">Reference proteome</keyword>
<comment type="caution">
    <text evidence="1">The sequence shown here is derived from an EMBL/GenBank/DDBJ whole genome shotgun (WGS) entry which is preliminary data.</text>
</comment>
<dbReference type="Proteomes" id="UP000887013">
    <property type="component" value="Unassembled WGS sequence"/>
</dbReference>
<dbReference type="EMBL" id="BMAW01093687">
    <property type="protein sequence ID" value="GFS61685.1"/>
    <property type="molecule type" value="Genomic_DNA"/>
</dbReference>
<proteinExistence type="predicted"/>
<evidence type="ECO:0000313" key="2">
    <source>
        <dbReference type="EMBL" id="GFS97484.1"/>
    </source>
</evidence>
<protein>
    <submittedName>
        <fullName evidence="1">Uncharacterized protein</fullName>
    </submittedName>
</protein>
<feature type="non-terminal residue" evidence="1">
    <location>
        <position position="115"/>
    </location>
</feature>
<name>A0A8X6IV16_NEPPI</name>
<gene>
    <name evidence="2" type="ORF">NPIL_178501</name>
    <name evidence="1" type="ORF">NPIL_406221</name>
</gene>
<organism evidence="1 3">
    <name type="scientific">Nephila pilipes</name>
    <name type="common">Giant wood spider</name>
    <name type="synonym">Nephila maculata</name>
    <dbReference type="NCBI Taxonomy" id="299642"/>
    <lineage>
        <taxon>Eukaryota</taxon>
        <taxon>Metazoa</taxon>
        <taxon>Ecdysozoa</taxon>
        <taxon>Arthropoda</taxon>
        <taxon>Chelicerata</taxon>
        <taxon>Arachnida</taxon>
        <taxon>Araneae</taxon>
        <taxon>Araneomorphae</taxon>
        <taxon>Entelegynae</taxon>
        <taxon>Araneoidea</taxon>
        <taxon>Nephilidae</taxon>
        <taxon>Nephila</taxon>
    </lineage>
</organism>
<accession>A0A8X6IV16</accession>
<dbReference type="EMBL" id="BMAW01100970">
    <property type="protein sequence ID" value="GFS97484.1"/>
    <property type="molecule type" value="Genomic_DNA"/>
</dbReference>
<evidence type="ECO:0000313" key="1">
    <source>
        <dbReference type="EMBL" id="GFS61685.1"/>
    </source>
</evidence>
<evidence type="ECO:0000313" key="3">
    <source>
        <dbReference type="Proteomes" id="UP000887013"/>
    </source>
</evidence>
<sequence>MVRSVGSVDILKRLIDFDTIKNQRFDAGDYTEARYLRWCDGQEKWFRAIMKRRSTTGYLFLPLFRDWNITSAKELKWDNWFLDEIQEEITLKSTQTHFIIIKVTYLDQLNVLRKD</sequence>